<feature type="compositionally biased region" description="Basic residues" evidence="1">
    <location>
        <begin position="67"/>
        <end position="78"/>
    </location>
</feature>
<feature type="compositionally biased region" description="Basic and acidic residues" evidence="1">
    <location>
        <begin position="32"/>
        <end position="66"/>
    </location>
</feature>
<evidence type="ECO:0000313" key="2">
    <source>
        <dbReference type="EMBL" id="KAH7932567.1"/>
    </source>
</evidence>
<comment type="caution">
    <text evidence="2">The sequence shown here is derived from an EMBL/GenBank/DDBJ whole genome shotgun (WGS) entry which is preliminary data.</text>
</comment>
<feature type="compositionally biased region" description="Basic and acidic residues" evidence="1">
    <location>
        <begin position="79"/>
        <end position="91"/>
    </location>
</feature>
<reference evidence="2" key="2">
    <citation type="submission" date="2021-09" db="EMBL/GenBank/DDBJ databases">
        <authorList>
            <person name="Jia N."/>
            <person name="Wang J."/>
            <person name="Shi W."/>
            <person name="Du L."/>
            <person name="Sun Y."/>
            <person name="Zhan W."/>
            <person name="Jiang J."/>
            <person name="Wang Q."/>
            <person name="Zhang B."/>
            <person name="Ji P."/>
            <person name="Sakyi L.B."/>
            <person name="Cui X."/>
            <person name="Yuan T."/>
            <person name="Jiang B."/>
            <person name="Yang W."/>
            <person name="Lam T.T.-Y."/>
            <person name="Chang Q."/>
            <person name="Ding S."/>
            <person name="Wang X."/>
            <person name="Zhu J."/>
            <person name="Ruan X."/>
            <person name="Zhao L."/>
            <person name="Wei J."/>
            <person name="Que T."/>
            <person name="Du C."/>
            <person name="Cheng J."/>
            <person name="Dai P."/>
            <person name="Han X."/>
            <person name="Huang E."/>
            <person name="Gao Y."/>
            <person name="Liu J."/>
            <person name="Shao H."/>
            <person name="Ye R."/>
            <person name="Li L."/>
            <person name="Wei W."/>
            <person name="Wang X."/>
            <person name="Wang C."/>
            <person name="Huo Q."/>
            <person name="Li W."/>
            <person name="Guo W."/>
            <person name="Chen H."/>
            <person name="Chen S."/>
            <person name="Zhou L."/>
            <person name="Zhou L."/>
            <person name="Ni X."/>
            <person name="Tian J."/>
            <person name="Zhou Y."/>
            <person name="Sheng Y."/>
            <person name="Liu T."/>
            <person name="Pan Y."/>
            <person name="Xia L."/>
            <person name="Li J."/>
            <person name="Zhao F."/>
            <person name="Cao W."/>
        </authorList>
    </citation>
    <scope>NUCLEOTIDE SEQUENCE</scope>
    <source>
        <strain evidence="2">Rmic-2018</strain>
        <tissue evidence="2">Larvae</tissue>
    </source>
</reference>
<dbReference type="EMBL" id="JABSTU010006527">
    <property type="protein sequence ID" value="KAH7932567.1"/>
    <property type="molecule type" value="Genomic_DNA"/>
</dbReference>
<protein>
    <submittedName>
        <fullName evidence="2">Uncharacterized protein</fullName>
    </submittedName>
</protein>
<gene>
    <name evidence="2" type="ORF">HPB51_029222</name>
</gene>
<keyword evidence="3" id="KW-1185">Reference proteome</keyword>
<organism evidence="2 3">
    <name type="scientific">Rhipicephalus microplus</name>
    <name type="common">Cattle tick</name>
    <name type="synonym">Boophilus microplus</name>
    <dbReference type="NCBI Taxonomy" id="6941"/>
    <lineage>
        <taxon>Eukaryota</taxon>
        <taxon>Metazoa</taxon>
        <taxon>Ecdysozoa</taxon>
        <taxon>Arthropoda</taxon>
        <taxon>Chelicerata</taxon>
        <taxon>Arachnida</taxon>
        <taxon>Acari</taxon>
        <taxon>Parasitiformes</taxon>
        <taxon>Ixodida</taxon>
        <taxon>Ixodoidea</taxon>
        <taxon>Ixodidae</taxon>
        <taxon>Rhipicephalinae</taxon>
        <taxon>Rhipicephalus</taxon>
        <taxon>Boophilus</taxon>
    </lineage>
</organism>
<dbReference type="VEuPathDB" id="VectorBase:LOC119177887"/>
<sequence>MYAEVPSVSQGARDRRQKVQRNFRTPYIVKKRQWEMKLEEAREQEERCKAEEGTQRHKRTDGVQDRSRRKSKHRSRSRGRSESFPRLRPLEKPGVSHKASHDGGDCAQEKSKSTGPQVLAVLQEIRLSQRGLASLESSKPNCYADMDRRLPTTVSAASKVPHTTRWPLRPSSVTSHHVSILEATKGREPASHPSGPGSSTTGGMLRNPFCFVLQVEAMDRFLVPARLVLLAACCCPDAPAALVCLYHRAAGHVACFTQGGHIAPRPEELGNFTTARLFPARYAFPGEWPTFCGLPAARLRTLKICSPRTDSEQVYTRQFPQTALPLDNRGYREKVLLFLALSYCVPFCLRVSSAVTEAASGLRV</sequence>
<accession>A0A9J6CUR4</accession>
<evidence type="ECO:0000256" key="1">
    <source>
        <dbReference type="SAM" id="MobiDB-lite"/>
    </source>
</evidence>
<feature type="compositionally biased region" description="Basic and acidic residues" evidence="1">
    <location>
        <begin position="99"/>
        <end position="112"/>
    </location>
</feature>
<evidence type="ECO:0000313" key="3">
    <source>
        <dbReference type="Proteomes" id="UP000821866"/>
    </source>
</evidence>
<feature type="region of interest" description="Disordered" evidence="1">
    <location>
        <begin position="1"/>
        <end position="115"/>
    </location>
</feature>
<name>A0A9J6CUR4_RHIMP</name>
<reference evidence="2" key="1">
    <citation type="journal article" date="2020" name="Cell">
        <title>Large-Scale Comparative Analyses of Tick Genomes Elucidate Their Genetic Diversity and Vector Capacities.</title>
        <authorList>
            <consortium name="Tick Genome and Microbiome Consortium (TIGMIC)"/>
            <person name="Jia N."/>
            <person name="Wang J."/>
            <person name="Shi W."/>
            <person name="Du L."/>
            <person name="Sun Y."/>
            <person name="Zhan W."/>
            <person name="Jiang J.F."/>
            <person name="Wang Q."/>
            <person name="Zhang B."/>
            <person name="Ji P."/>
            <person name="Bell-Sakyi L."/>
            <person name="Cui X.M."/>
            <person name="Yuan T.T."/>
            <person name="Jiang B.G."/>
            <person name="Yang W.F."/>
            <person name="Lam T.T."/>
            <person name="Chang Q.C."/>
            <person name="Ding S.J."/>
            <person name="Wang X.J."/>
            <person name="Zhu J.G."/>
            <person name="Ruan X.D."/>
            <person name="Zhao L."/>
            <person name="Wei J.T."/>
            <person name="Ye R.Z."/>
            <person name="Que T.C."/>
            <person name="Du C.H."/>
            <person name="Zhou Y.H."/>
            <person name="Cheng J.X."/>
            <person name="Dai P.F."/>
            <person name="Guo W.B."/>
            <person name="Han X.H."/>
            <person name="Huang E.J."/>
            <person name="Li L.F."/>
            <person name="Wei W."/>
            <person name="Gao Y.C."/>
            <person name="Liu J.Z."/>
            <person name="Shao H.Z."/>
            <person name="Wang X."/>
            <person name="Wang C.C."/>
            <person name="Yang T.C."/>
            <person name="Huo Q.B."/>
            <person name="Li W."/>
            <person name="Chen H.Y."/>
            <person name="Chen S.E."/>
            <person name="Zhou L.G."/>
            <person name="Ni X.B."/>
            <person name="Tian J.H."/>
            <person name="Sheng Y."/>
            <person name="Liu T."/>
            <person name="Pan Y.S."/>
            <person name="Xia L.Y."/>
            <person name="Li J."/>
            <person name="Zhao F."/>
            <person name="Cao W.C."/>
        </authorList>
    </citation>
    <scope>NUCLEOTIDE SEQUENCE</scope>
    <source>
        <strain evidence="2">Rmic-2018</strain>
    </source>
</reference>
<dbReference type="Proteomes" id="UP000821866">
    <property type="component" value="Unassembled WGS sequence"/>
</dbReference>
<proteinExistence type="predicted"/>
<dbReference type="AlphaFoldDB" id="A0A9J6CUR4"/>